<keyword evidence="5" id="KW-1185">Reference proteome</keyword>
<accession>A0ABY5H8P6</accession>
<dbReference type="EMBL" id="CP073346">
    <property type="protein sequence ID" value="UTW07789.1"/>
    <property type="molecule type" value="Genomic_DNA"/>
</dbReference>
<dbReference type="EC" id="3.1.4.58" evidence="2"/>
<comment type="similarity">
    <text evidence="2">Belongs to the 2H phosphoesterase superfamily. ThpR family.</text>
</comment>
<dbReference type="Proteomes" id="UP001059672">
    <property type="component" value="Chromosome"/>
</dbReference>
<dbReference type="InterPro" id="IPR014051">
    <property type="entry name" value="Phosphoesterase_HXTX"/>
</dbReference>
<name>A0ABY5H8P6_9PSED</name>
<dbReference type="Pfam" id="PF02834">
    <property type="entry name" value="LigT_PEase"/>
    <property type="match status" value="1"/>
</dbReference>
<feature type="short sequence motif" description="HXTX 1" evidence="2">
    <location>
        <begin position="42"/>
        <end position="45"/>
    </location>
</feature>
<proteinExistence type="inferred from homology"/>
<comment type="catalytic activity">
    <reaction evidence="2">
        <text>a 3'-end 2',3'-cyclophospho-ribonucleotide-RNA + H2O = a 3'-end 2'-phospho-ribonucleotide-RNA + H(+)</text>
        <dbReference type="Rhea" id="RHEA:11828"/>
        <dbReference type="Rhea" id="RHEA-COMP:10464"/>
        <dbReference type="Rhea" id="RHEA-COMP:17353"/>
        <dbReference type="ChEBI" id="CHEBI:15377"/>
        <dbReference type="ChEBI" id="CHEBI:15378"/>
        <dbReference type="ChEBI" id="CHEBI:83064"/>
        <dbReference type="ChEBI" id="CHEBI:173113"/>
        <dbReference type="EC" id="3.1.4.58"/>
    </reaction>
</comment>
<feature type="domain" description="Phosphoesterase HXTX" evidence="3">
    <location>
        <begin position="12"/>
        <end position="79"/>
    </location>
</feature>
<dbReference type="SUPFAM" id="SSF55144">
    <property type="entry name" value="LigT-like"/>
    <property type="match status" value="1"/>
</dbReference>
<dbReference type="InterPro" id="IPR004175">
    <property type="entry name" value="RNA_CPDase"/>
</dbReference>
<keyword evidence="1 2" id="KW-0378">Hydrolase</keyword>
<dbReference type="PANTHER" id="PTHR35561:SF1">
    <property type="entry name" value="RNA 2',3'-CYCLIC PHOSPHODIESTERASE"/>
    <property type="match status" value="1"/>
</dbReference>
<dbReference type="Gene3D" id="3.90.1140.10">
    <property type="entry name" value="Cyclic phosphodiesterase"/>
    <property type="match status" value="1"/>
</dbReference>
<dbReference type="NCBIfam" id="TIGR02258">
    <property type="entry name" value="2_5_ligase"/>
    <property type="match status" value="1"/>
</dbReference>
<dbReference type="RefSeq" id="WP_255838378.1">
    <property type="nucleotide sequence ID" value="NZ_CP073346.1"/>
</dbReference>
<protein>
    <recommendedName>
        <fullName evidence="2">RNA 2',3'-cyclic phosphodiesterase</fullName>
        <shortName evidence="2">RNA 2',3'-CPDase</shortName>
        <ecNumber evidence="2">3.1.4.58</ecNumber>
    </recommendedName>
</protein>
<dbReference type="HAMAP" id="MF_01940">
    <property type="entry name" value="RNA_CPDase"/>
    <property type="match status" value="1"/>
</dbReference>
<sequence>MKNDTLRLFFALPCPPQLAEQIVSWHDSLQLKGRPVIPANLHMTLAFLGQQPSSRLADLRTLAATVQGAAFELRLDRLVRRRNGLLYLAPSQPPAALLELVERLGEALLAGGFRLEERSFLAHLTLMRSCSGQPPPDCPTFDWPVSHFALLASETGPQGSVYHQLQQWPLLRID</sequence>
<reference evidence="4" key="1">
    <citation type="submission" date="2021-04" db="EMBL/GenBank/DDBJ databases">
        <title>Oceanospirillales bacteria with DddD are important DMSP degraders in coastal seawater.</title>
        <authorList>
            <person name="Liu J."/>
        </authorList>
    </citation>
    <scope>NUCLEOTIDE SEQUENCE</scope>
    <source>
        <strain evidence="4">D13-4</strain>
    </source>
</reference>
<evidence type="ECO:0000256" key="2">
    <source>
        <dbReference type="HAMAP-Rule" id="MF_01940"/>
    </source>
</evidence>
<organism evidence="4 5">
    <name type="scientific">Pseudomonas benzenivorans</name>
    <dbReference type="NCBI Taxonomy" id="556533"/>
    <lineage>
        <taxon>Bacteria</taxon>
        <taxon>Pseudomonadati</taxon>
        <taxon>Pseudomonadota</taxon>
        <taxon>Gammaproteobacteria</taxon>
        <taxon>Pseudomonadales</taxon>
        <taxon>Pseudomonadaceae</taxon>
        <taxon>Pseudomonas</taxon>
    </lineage>
</organism>
<evidence type="ECO:0000256" key="1">
    <source>
        <dbReference type="ARBA" id="ARBA00022801"/>
    </source>
</evidence>
<feature type="active site" description="Proton donor" evidence="2">
    <location>
        <position position="42"/>
    </location>
</feature>
<feature type="active site" description="Proton acceptor" evidence="2">
    <location>
        <position position="123"/>
    </location>
</feature>
<evidence type="ECO:0000259" key="3">
    <source>
        <dbReference type="Pfam" id="PF02834"/>
    </source>
</evidence>
<dbReference type="PANTHER" id="PTHR35561">
    <property type="entry name" value="RNA 2',3'-CYCLIC PHOSPHODIESTERASE"/>
    <property type="match status" value="1"/>
</dbReference>
<comment type="function">
    <text evidence="2">Hydrolyzes RNA 2',3'-cyclic phosphodiester to an RNA 2'-phosphomonoester.</text>
</comment>
<evidence type="ECO:0000313" key="4">
    <source>
        <dbReference type="EMBL" id="UTW07789.1"/>
    </source>
</evidence>
<evidence type="ECO:0000313" key="5">
    <source>
        <dbReference type="Proteomes" id="UP001059672"/>
    </source>
</evidence>
<dbReference type="InterPro" id="IPR009097">
    <property type="entry name" value="Cyclic_Pdiesterase"/>
</dbReference>
<gene>
    <name evidence="4" type="primary">thpR</name>
    <name evidence="4" type="ORF">KDW96_00155</name>
</gene>
<feature type="short sequence motif" description="HXTX 2" evidence="2">
    <location>
        <begin position="123"/>
        <end position="126"/>
    </location>
</feature>